<dbReference type="PRINTS" id="PR00685">
    <property type="entry name" value="TIFACTORIIB"/>
</dbReference>
<dbReference type="InterPro" id="IPR006671">
    <property type="entry name" value="Cyclin_N"/>
</dbReference>
<dbReference type="Pfam" id="PF21797">
    <property type="entry name" value="CycT2-like_C"/>
    <property type="match status" value="1"/>
</dbReference>
<evidence type="ECO:0000256" key="3">
    <source>
        <dbReference type="ARBA" id="ARBA00023163"/>
    </source>
</evidence>
<accession>A0A8J2H3C8</accession>
<dbReference type="InterPro" id="IPR013763">
    <property type="entry name" value="Cyclin-like_dom"/>
</dbReference>
<proteinExistence type="inferred from homology"/>
<organism evidence="7 8">
    <name type="scientific">Cotesia congregata</name>
    <name type="common">Parasitoid wasp</name>
    <name type="synonym">Apanteles congregatus</name>
    <dbReference type="NCBI Taxonomy" id="51543"/>
    <lineage>
        <taxon>Eukaryota</taxon>
        <taxon>Metazoa</taxon>
        <taxon>Ecdysozoa</taxon>
        <taxon>Arthropoda</taxon>
        <taxon>Hexapoda</taxon>
        <taxon>Insecta</taxon>
        <taxon>Pterygota</taxon>
        <taxon>Neoptera</taxon>
        <taxon>Endopterygota</taxon>
        <taxon>Hymenoptera</taxon>
        <taxon>Apocrita</taxon>
        <taxon>Ichneumonoidea</taxon>
        <taxon>Braconidae</taxon>
        <taxon>Microgastrinae</taxon>
        <taxon>Cotesia</taxon>
    </lineage>
</organism>
<dbReference type="Pfam" id="PF00134">
    <property type="entry name" value="Cyclin_N"/>
    <property type="match status" value="1"/>
</dbReference>
<keyword evidence="1" id="KW-0805">Transcription regulation</keyword>
<dbReference type="InterPro" id="IPR043198">
    <property type="entry name" value="Cyclin/Ssn8"/>
</dbReference>
<evidence type="ECO:0000256" key="1">
    <source>
        <dbReference type="ARBA" id="ARBA00023015"/>
    </source>
</evidence>
<comment type="caution">
    <text evidence="7">The sequence shown here is derived from an EMBL/GenBank/DDBJ whole genome shotgun (WGS) entry which is preliminary data.</text>
</comment>
<sequence length="298" mass="33989">MASGKWYYSKDQLENSPSLKDDIQAARELKYRQDAAELIHIMGDKLHLTNAIINSAVTYMHRFYVYHSFVRFHRYPVAAASIFLAAKSESMPKNLESVIRTLYSCIYKKKCNEVNTESKDFISEAENVLYIEHIMIQTLGFELDIEHSHAYVLKFCQEIKANKDFAQACYFLATELLETTTMCLQYSPKVTASFCIYFVSKLTNWEIFESYQGKNWVYPDNDSDISLELLKKLEEEIHEQRTDAFMSAASTSSDGCSPPQQAGSQSVLGQGMPQQLANPSLKFEEVPSDLGQQLAQPI</sequence>
<evidence type="ECO:0000313" key="8">
    <source>
        <dbReference type="Proteomes" id="UP000786811"/>
    </source>
</evidence>
<dbReference type="SMART" id="SM00385">
    <property type="entry name" value="CYCLIN"/>
    <property type="match status" value="1"/>
</dbReference>
<gene>
    <name evidence="7" type="ORF">HICCMSTLAB_LOCUS908</name>
</gene>
<dbReference type="SUPFAM" id="SSF47954">
    <property type="entry name" value="Cyclin-like"/>
    <property type="match status" value="2"/>
</dbReference>
<dbReference type="Proteomes" id="UP000786811">
    <property type="component" value="Unassembled WGS sequence"/>
</dbReference>
<dbReference type="AlphaFoldDB" id="A0A8J2H3C8"/>
<evidence type="ECO:0000259" key="6">
    <source>
        <dbReference type="SMART" id="SM00385"/>
    </source>
</evidence>
<keyword evidence="3" id="KW-0804">Transcription</keyword>
<dbReference type="GO" id="GO:0070897">
    <property type="term" value="P:transcription preinitiation complex assembly"/>
    <property type="evidence" value="ECO:0007669"/>
    <property type="project" value="InterPro"/>
</dbReference>
<keyword evidence="8" id="KW-1185">Reference proteome</keyword>
<dbReference type="PANTHER" id="PTHR10026">
    <property type="entry name" value="CYCLIN"/>
    <property type="match status" value="1"/>
</dbReference>
<name>A0A8J2H3C8_COTCN</name>
<feature type="compositionally biased region" description="Polar residues" evidence="5">
    <location>
        <begin position="248"/>
        <end position="278"/>
    </location>
</feature>
<feature type="region of interest" description="Disordered" evidence="5">
    <location>
        <begin position="248"/>
        <end position="298"/>
    </location>
</feature>
<dbReference type="InterPro" id="IPR036915">
    <property type="entry name" value="Cyclin-like_sf"/>
</dbReference>
<reference evidence="7" key="1">
    <citation type="submission" date="2021-04" db="EMBL/GenBank/DDBJ databases">
        <authorList>
            <person name="Chebbi M.A.C M."/>
        </authorList>
    </citation>
    <scope>NUCLEOTIDE SEQUENCE</scope>
</reference>
<keyword evidence="2 4" id="KW-0195">Cyclin</keyword>
<evidence type="ECO:0000313" key="7">
    <source>
        <dbReference type="EMBL" id="CAG5074136.1"/>
    </source>
</evidence>
<dbReference type="InterPro" id="IPR000812">
    <property type="entry name" value="TFIIB"/>
</dbReference>
<dbReference type="Gene3D" id="1.10.472.10">
    <property type="entry name" value="Cyclin-like"/>
    <property type="match status" value="2"/>
</dbReference>
<dbReference type="EMBL" id="CAJNRD030001114">
    <property type="protein sequence ID" value="CAG5074136.1"/>
    <property type="molecule type" value="Genomic_DNA"/>
</dbReference>
<protein>
    <submittedName>
        <fullName evidence="7">Similar to CycT: Cyclin-T (Drosophila melanogaster)</fullName>
    </submittedName>
</protein>
<evidence type="ECO:0000256" key="2">
    <source>
        <dbReference type="ARBA" id="ARBA00023127"/>
    </source>
</evidence>
<feature type="domain" description="Cyclin-like" evidence="6">
    <location>
        <begin position="37"/>
        <end position="137"/>
    </location>
</feature>
<evidence type="ECO:0000256" key="4">
    <source>
        <dbReference type="RuleBase" id="RU000383"/>
    </source>
</evidence>
<dbReference type="OrthoDB" id="25002at2759"/>
<dbReference type="GO" id="GO:0006357">
    <property type="term" value="P:regulation of transcription by RNA polymerase II"/>
    <property type="evidence" value="ECO:0007669"/>
    <property type="project" value="InterPro"/>
</dbReference>
<dbReference type="GO" id="GO:0016538">
    <property type="term" value="F:cyclin-dependent protein serine/threonine kinase regulator activity"/>
    <property type="evidence" value="ECO:0007669"/>
    <property type="project" value="InterPro"/>
</dbReference>
<comment type="similarity">
    <text evidence="4">Belongs to the cyclin family.</text>
</comment>
<evidence type="ECO:0000256" key="5">
    <source>
        <dbReference type="SAM" id="MobiDB-lite"/>
    </source>
</evidence>